<evidence type="ECO:0000256" key="4">
    <source>
        <dbReference type="ARBA" id="ARBA00022695"/>
    </source>
</evidence>
<dbReference type="Pfam" id="PF04552">
    <property type="entry name" value="Sigma54_DBD"/>
    <property type="match status" value="1"/>
</dbReference>
<evidence type="ECO:0000256" key="8">
    <source>
        <dbReference type="ARBA" id="ARBA00023163"/>
    </source>
</evidence>
<evidence type="ECO:0000256" key="7">
    <source>
        <dbReference type="ARBA" id="ARBA00023125"/>
    </source>
</evidence>
<keyword evidence="3" id="KW-0808">Transferase</keyword>
<proteinExistence type="inferred from homology"/>
<dbReference type="InterPro" id="IPR038709">
    <property type="entry name" value="RpoN_core-bd_sf"/>
</dbReference>
<dbReference type="InterPro" id="IPR007634">
    <property type="entry name" value="RNA_pol_sigma_54_DNA-bd"/>
</dbReference>
<dbReference type="PROSITE" id="PS00718">
    <property type="entry name" value="SIGMA54_2"/>
    <property type="match status" value="1"/>
</dbReference>
<protein>
    <submittedName>
        <fullName evidence="12">RNA polymerase, sigma 54 subunit, RpoN/SigL</fullName>
    </submittedName>
</protein>
<keyword evidence="13" id="KW-1185">Reference proteome</keyword>
<keyword evidence="7" id="KW-0238">DNA-binding</keyword>
<evidence type="ECO:0000313" key="13">
    <source>
        <dbReference type="Proteomes" id="UP000199373"/>
    </source>
</evidence>
<dbReference type="Gene3D" id="1.10.10.1330">
    <property type="entry name" value="RNA polymerase sigma-54 factor, core-binding domain"/>
    <property type="match status" value="1"/>
</dbReference>
<dbReference type="RefSeq" id="WP_091916802.1">
    <property type="nucleotide sequence ID" value="NZ_FOIQ01000006.1"/>
</dbReference>
<reference evidence="12 13" key="1">
    <citation type="submission" date="2016-10" db="EMBL/GenBank/DDBJ databases">
        <authorList>
            <person name="de Groot N.N."/>
        </authorList>
    </citation>
    <scope>NUCLEOTIDE SEQUENCE [LARGE SCALE GENOMIC DNA]</scope>
    <source>
        <strain evidence="12 13">TC2-24</strain>
    </source>
</reference>
<dbReference type="Proteomes" id="UP000199373">
    <property type="component" value="Unassembled WGS sequence"/>
</dbReference>
<keyword evidence="6" id="KW-0731">Sigma factor</keyword>
<feature type="region of interest" description="Disordered" evidence="9">
    <location>
        <begin position="43"/>
        <end position="92"/>
    </location>
</feature>
<evidence type="ECO:0000256" key="1">
    <source>
        <dbReference type="ARBA" id="ARBA00008798"/>
    </source>
</evidence>
<evidence type="ECO:0000256" key="9">
    <source>
        <dbReference type="SAM" id="MobiDB-lite"/>
    </source>
</evidence>
<feature type="domain" description="RNA polymerase sigma factor 54 core-binding" evidence="11">
    <location>
        <begin position="127"/>
        <end position="319"/>
    </location>
</feature>
<feature type="domain" description="RNA polymerase sigma factor 54 DNA-binding" evidence="10">
    <location>
        <begin position="344"/>
        <end position="501"/>
    </location>
</feature>
<keyword evidence="4" id="KW-0548">Nucleotidyltransferase</keyword>
<feature type="region of interest" description="Disordered" evidence="9">
    <location>
        <begin position="1"/>
        <end position="22"/>
    </location>
</feature>
<accession>A0A1I0Q9S4</accession>
<dbReference type="InterPro" id="IPR000394">
    <property type="entry name" value="RNA_pol_sigma_54"/>
</dbReference>
<evidence type="ECO:0000256" key="3">
    <source>
        <dbReference type="ARBA" id="ARBA00022679"/>
    </source>
</evidence>
<evidence type="ECO:0000313" key="12">
    <source>
        <dbReference type="EMBL" id="SEW23756.1"/>
    </source>
</evidence>
<evidence type="ECO:0000256" key="5">
    <source>
        <dbReference type="ARBA" id="ARBA00023015"/>
    </source>
</evidence>
<dbReference type="GO" id="GO:0006352">
    <property type="term" value="P:DNA-templated transcription initiation"/>
    <property type="evidence" value="ECO:0007669"/>
    <property type="project" value="InterPro"/>
</dbReference>
<dbReference type="PROSITE" id="PS50044">
    <property type="entry name" value="SIGMA54_3"/>
    <property type="match status" value="1"/>
</dbReference>
<dbReference type="GO" id="GO:0003677">
    <property type="term" value="F:DNA binding"/>
    <property type="evidence" value="ECO:0007669"/>
    <property type="project" value="UniProtKB-KW"/>
</dbReference>
<name>A0A1I0Q9S4_9BACT</name>
<dbReference type="GO" id="GO:0001216">
    <property type="term" value="F:DNA-binding transcription activator activity"/>
    <property type="evidence" value="ECO:0007669"/>
    <property type="project" value="InterPro"/>
</dbReference>
<feature type="compositionally biased region" description="Polar residues" evidence="9">
    <location>
        <begin position="62"/>
        <end position="71"/>
    </location>
</feature>
<gene>
    <name evidence="12" type="ORF">SAMN04487850_2281</name>
</gene>
<dbReference type="Pfam" id="PF04963">
    <property type="entry name" value="Sigma54_CBD"/>
    <property type="match status" value="1"/>
</dbReference>
<dbReference type="GO" id="GO:0000428">
    <property type="term" value="C:DNA-directed RNA polymerase complex"/>
    <property type="evidence" value="ECO:0007669"/>
    <property type="project" value="UniProtKB-KW"/>
</dbReference>
<dbReference type="GO" id="GO:0016779">
    <property type="term" value="F:nucleotidyltransferase activity"/>
    <property type="evidence" value="ECO:0007669"/>
    <property type="project" value="UniProtKB-KW"/>
</dbReference>
<organism evidence="12 13">
    <name type="scientific">Prevotella aff. ruminicola Tc2-24</name>
    <dbReference type="NCBI Taxonomy" id="81582"/>
    <lineage>
        <taxon>Bacteria</taxon>
        <taxon>Pseudomonadati</taxon>
        <taxon>Bacteroidota</taxon>
        <taxon>Bacteroidia</taxon>
        <taxon>Bacteroidales</taxon>
        <taxon>Prevotellaceae</taxon>
        <taxon>Prevotella</taxon>
    </lineage>
</organism>
<dbReference type="PIRSF" id="PIRSF000774">
    <property type="entry name" value="RpoN"/>
    <property type="match status" value="1"/>
</dbReference>
<dbReference type="PRINTS" id="PR00045">
    <property type="entry name" value="SIGMA54FCT"/>
</dbReference>
<dbReference type="InterPro" id="IPR007046">
    <property type="entry name" value="RNA_pol_sigma_54_core-bd"/>
</dbReference>
<feature type="compositionally biased region" description="Low complexity" evidence="9">
    <location>
        <begin position="7"/>
        <end position="22"/>
    </location>
</feature>
<dbReference type="AlphaFoldDB" id="A0A1I0Q9S4"/>
<dbReference type="PANTHER" id="PTHR32248">
    <property type="entry name" value="RNA POLYMERASE SIGMA-54 FACTOR"/>
    <property type="match status" value="1"/>
</dbReference>
<evidence type="ECO:0000259" key="11">
    <source>
        <dbReference type="Pfam" id="PF04963"/>
    </source>
</evidence>
<evidence type="ECO:0000259" key="10">
    <source>
        <dbReference type="Pfam" id="PF04552"/>
    </source>
</evidence>
<sequence length="505" mass="57328">MSDKLGQIQEQSQQLKQAQSFSHQQLLQASLVELPVTQLLDRINTEMNDNPALESESGGDYTESTDTQESLDNPEPSDDFYEQNEREERQSALDDALSNIGRDDEELPVYHGGSAIAEEHEDMVYGETRSFYDQLKEQMGETDMTARQYDVMEYLIGSLDDDGLLRKSLVAISDELAVYHNLDVSVSEIEQVLLLLQTFDPAGIGARSLQECLLLQIGRREPSRLKDLMMRVVNDYFEAFTKKHWDKIQTELSLNELQAATLLQELRKLNPRPGASLGETVGRSLQQITPDFIVDTQDDGTVTFTLNNGEVPELRVSQSFVDSMKEYQQNKEHLSRQTKEALLYIKKKVDAAQGFIEAIKMRRHTLSVTMRAIIQLQHQFFVDGDEASLRPMILKDVAEKTGLDVSTVSRVSNSKYAQTRWGTFPLRHFFSDSYVTESGEELSTRQIKAALRDIVDGEDKKHPLSDDAIRDQLAAKGFPIARRTVAKYREQLAIPIARLRKMAIK</sequence>
<feature type="compositionally biased region" description="Basic and acidic residues" evidence="9">
    <location>
        <begin position="83"/>
        <end position="92"/>
    </location>
</feature>
<keyword evidence="5" id="KW-0805">Transcription regulation</keyword>
<dbReference type="Gene3D" id="1.10.10.60">
    <property type="entry name" value="Homeodomain-like"/>
    <property type="match status" value="1"/>
</dbReference>
<evidence type="ECO:0000256" key="6">
    <source>
        <dbReference type="ARBA" id="ARBA00023082"/>
    </source>
</evidence>
<dbReference type="GO" id="GO:0016987">
    <property type="term" value="F:sigma factor activity"/>
    <property type="evidence" value="ECO:0007669"/>
    <property type="project" value="UniProtKB-KW"/>
</dbReference>
<dbReference type="EMBL" id="FOIQ01000006">
    <property type="protein sequence ID" value="SEW23756.1"/>
    <property type="molecule type" value="Genomic_DNA"/>
</dbReference>
<keyword evidence="8" id="KW-0804">Transcription</keyword>
<keyword evidence="2" id="KW-0240">DNA-directed RNA polymerase</keyword>
<evidence type="ECO:0000256" key="2">
    <source>
        <dbReference type="ARBA" id="ARBA00022478"/>
    </source>
</evidence>
<dbReference type="NCBIfam" id="TIGR02395">
    <property type="entry name" value="rpoN_sigma"/>
    <property type="match status" value="1"/>
</dbReference>
<comment type="similarity">
    <text evidence="1">Belongs to the sigma-54 factor family.</text>
</comment>
<dbReference type="PANTHER" id="PTHR32248:SF4">
    <property type="entry name" value="RNA POLYMERASE SIGMA-54 FACTOR"/>
    <property type="match status" value="1"/>
</dbReference>